<dbReference type="InterPro" id="IPR056906">
    <property type="entry name" value="ORF2/G2P_dom"/>
</dbReference>
<evidence type="ECO:0000313" key="3">
    <source>
        <dbReference type="Proteomes" id="UP000257607"/>
    </source>
</evidence>
<organism evidence="2 3">
    <name type="scientific">Latilactobacillus curvatus</name>
    <name type="common">Lactobacillus curvatus</name>
    <dbReference type="NCBI Taxonomy" id="28038"/>
    <lineage>
        <taxon>Bacteria</taxon>
        <taxon>Bacillati</taxon>
        <taxon>Bacillota</taxon>
        <taxon>Bacilli</taxon>
        <taxon>Lactobacillales</taxon>
        <taxon>Lactobacillaceae</taxon>
        <taxon>Latilactobacillus</taxon>
    </lineage>
</organism>
<dbReference type="AlphaFoldDB" id="A0A385ABP7"/>
<proteinExistence type="predicted"/>
<name>A0A385ABP7_LATCU</name>
<dbReference type="Proteomes" id="UP000257607">
    <property type="component" value="Chromosome"/>
</dbReference>
<sequence length="266" mass="32038">MKFYNQKVVRTGPYIEIWQYSKPIITHSDESIIPTDFLDEKQHRFDFDELTSEEQKERLHRMENNRLRAKWRLLRIIDCNYDDRTSFLTLTTKENIKDRATFLLMLKTFIKRFNYQIFHTKKSELKYVAVLEKQKRGAYHTHILLFDVPFIKHSQLLKIWGHGAVRLNRVDVDSKDNRGRYVTKYFEKGIGQELLDSFGKKSYFASRNLKKPTEDKILLNENLEFDQSVVLYETTYVSKIYRDNQLIDNPVRYRKIKYTEDKNNGL</sequence>
<evidence type="ECO:0000313" key="2">
    <source>
        <dbReference type="EMBL" id="AXN35077.1"/>
    </source>
</evidence>
<dbReference type="EMBL" id="CP031003">
    <property type="protein sequence ID" value="AXN35077.1"/>
    <property type="molecule type" value="Genomic_DNA"/>
</dbReference>
<reference evidence="2 3" key="1">
    <citation type="submission" date="2018-07" db="EMBL/GenBank/DDBJ databases">
        <title>Lactobacillus curvatus genome sequence.</title>
        <authorList>
            <person name="Prechtl R."/>
        </authorList>
    </citation>
    <scope>NUCLEOTIDE SEQUENCE [LARGE SCALE GENOMIC DNA]</scope>
    <source>
        <strain evidence="2 3">TMW 1.1928</strain>
    </source>
</reference>
<feature type="domain" description="Replication-associated protein ORF2/G2P" evidence="1">
    <location>
        <begin position="86"/>
        <end position="189"/>
    </location>
</feature>
<gene>
    <name evidence="2" type="ORF">DT351_01290</name>
</gene>
<protein>
    <submittedName>
        <fullName evidence="2">Rep protein</fullName>
    </submittedName>
</protein>
<evidence type="ECO:0000259" key="1">
    <source>
        <dbReference type="Pfam" id="PF23343"/>
    </source>
</evidence>
<dbReference type="RefSeq" id="WP_116843386.1">
    <property type="nucleotide sequence ID" value="NZ_CP031003.1"/>
</dbReference>
<accession>A0A385ABP7</accession>
<dbReference type="Pfam" id="PF23343">
    <property type="entry name" value="REP_ORF2-G2P"/>
    <property type="match status" value="1"/>
</dbReference>